<protein>
    <submittedName>
        <fullName evidence="3">Uncharacterized protein</fullName>
    </submittedName>
</protein>
<keyword evidence="1" id="KW-0833">Ubl conjugation pathway</keyword>
<keyword evidence="4" id="KW-1185">Reference proteome</keyword>
<dbReference type="InterPro" id="IPR018860">
    <property type="entry name" value="APC_suCDC26"/>
</dbReference>
<dbReference type="Proteomes" id="UP000799640">
    <property type="component" value="Unassembled WGS sequence"/>
</dbReference>
<evidence type="ECO:0000256" key="1">
    <source>
        <dbReference type="ARBA" id="ARBA00022786"/>
    </source>
</evidence>
<sequence length="65" mass="7441">MIRRHPTTLTLTQSDITEFDEKCEARLVELRAQGLRKNSIPKKQFFEGLNKPEGQNQSQAQGGRN</sequence>
<evidence type="ECO:0000256" key="2">
    <source>
        <dbReference type="SAM" id="MobiDB-lite"/>
    </source>
</evidence>
<evidence type="ECO:0000313" key="4">
    <source>
        <dbReference type="Proteomes" id="UP000799640"/>
    </source>
</evidence>
<dbReference type="AlphaFoldDB" id="A0A6G1HWW9"/>
<proteinExistence type="predicted"/>
<evidence type="ECO:0000313" key="3">
    <source>
        <dbReference type="EMBL" id="KAF2400434.1"/>
    </source>
</evidence>
<accession>A0A6G1HWW9</accession>
<organism evidence="3 4">
    <name type="scientific">Trichodelitschia bisporula</name>
    <dbReference type="NCBI Taxonomy" id="703511"/>
    <lineage>
        <taxon>Eukaryota</taxon>
        <taxon>Fungi</taxon>
        <taxon>Dikarya</taxon>
        <taxon>Ascomycota</taxon>
        <taxon>Pezizomycotina</taxon>
        <taxon>Dothideomycetes</taxon>
        <taxon>Dothideomycetes incertae sedis</taxon>
        <taxon>Phaeotrichales</taxon>
        <taxon>Phaeotrichaceae</taxon>
        <taxon>Trichodelitschia</taxon>
    </lineage>
</organism>
<feature type="region of interest" description="Disordered" evidence="2">
    <location>
        <begin position="39"/>
        <end position="65"/>
    </location>
</feature>
<dbReference type="GO" id="GO:0031145">
    <property type="term" value="P:anaphase-promoting complex-dependent catabolic process"/>
    <property type="evidence" value="ECO:0007669"/>
    <property type="project" value="InterPro"/>
</dbReference>
<gene>
    <name evidence="3" type="ORF">EJ06DRAFT_530407</name>
</gene>
<name>A0A6G1HWW9_9PEZI</name>
<reference evidence="3" key="1">
    <citation type="journal article" date="2020" name="Stud. Mycol.">
        <title>101 Dothideomycetes genomes: a test case for predicting lifestyles and emergence of pathogens.</title>
        <authorList>
            <person name="Haridas S."/>
            <person name="Albert R."/>
            <person name="Binder M."/>
            <person name="Bloem J."/>
            <person name="Labutti K."/>
            <person name="Salamov A."/>
            <person name="Andreopoulos B."/>
            <person name="Baker S."/>
            <person name="Barry K."/>
            <person name="Bills G."/>
            <person name="Bluhm B."/>
            <person name="Cannon C."/>
            <person name="Castanera R."/>
            <person name="Culley D."/>
            <person name="Daum C."/>
            <person name="Ezra D."/>
            <person name="Gonzalez J."/>
            <person name="Henrissat B."/>
            <person name="Kuo A."/>
            <person name="Liang C."/>
            <person name="Lipzen A."/>
            <person name="Lutzoni F."/>
            <person name="Magnuson J."/>
            <person name="Mondo S."/>
            <person name="Nolan M."/>
            <person name="Ohm R."/>
            <person name="Pangilinan J."/>
            <person name="Park H.-J."/>
            <person name="Ramirez L."/>
            <person name="Alfaro M."/>
            <person name="Sun H."/>
            <person name="Tritt A."/>
            <person name="Yoshinaga Y."/>
            <person name="Zwiers L.-H."/>
            <person name="Turgeon B."/>
            <person name="Goodwin S."/>
            <person name="Spatafora J."/>
            <person name="Crous P."/>
            <person name="Grigoriev I."/>
        </authorList>
    </citation>
    <scope>NUCLEOTIDE SEQUENCE</scope>
    <source>
        <strain evidence="3">CBS 262.69</strain>
    </source>
</reference>
<dbReference type="Pfam" id="PF10471">
    <property type="entry name" value="ANAPC_CDC26"/>
    <property type="match status" value="1"/>
</dbReference>
<dbReference type="EMBL" id="ML996695">
    <property type="protein sequence ID" value="KAF2400434.1"/>
    <property type="molecule type" value="Genomic_DNA"/>
</dbReference>
<dbReference type="GO" id="GO:0005680">
    <property type="term" value="C:anaphase-promoting complex"/>
    <property type="evidence" value="ECO:0007669"/>
    <property type="project" value="InterPro"/>
</dbReference>
<feature type="compositionally biased region" description="Polar residues" evidence="2">
    <location>
        <begin position="53"/>
        <end position="65"/>
    </location>
</feature>